<dbReference type="EMBL" id="QGMF01000350">
    <property type="protein sequence ID" value="TVY16575.1"/>
    <property type="molecule type" value="Genomic_DNA"/>
</dbReference>
<evidence type="ECO:0000256" key="1">
    <source>
        <dbReference type="ARBA" id="ARBA00001971"/>
    </source>
</evidence>
<dbReference type="GO" id="GO:0020037">
    <property type="term" value="F:heme binding"/>
    <property type="evidence" value="ECO:0007669"/>
    <property type="project" value="InterPro"/>
</dbReference>
<feature type="signal peptide" evidence="9">
    <location>
        <begin position="1"/>
        <end position="23"/>
    </location>
</feature>
<dbReference type="GO" id="GO:0016712">
    <property type="term" value="F:oxidoreductase activity, acting on paired donors, with incorporation or reduction of molecular oxygen, reduced flavin or flavoprotein as one donor, and incorporation of one atom of oxygen"/>
    <property type="evidence" value="ECO:0007669"/>
    <property type="project" value="InterPro"/>
</dbReference>
<evidence type="ECO:0000313" key="10">
    <source>
        <dbReference type="EMBL" id="TVY16575.1"/>
    </source>
</evidence>
<feature type="binding site" description="axial binding residue" evidence="8">
    <location>
        <position position="462"/>
    </location>
    <ligand>
        <name>heme</name>
        <dbReference type="ChEBI" id="CHEBI:30413"/>
    </ligand>
    <ligandPart>
        <name>Fe</name>
        <dbReference type="ChEBI" id="CHEBI:18248"/>
    </ligandPart>
</feature>
<evidence type="ECO:0000256" key="3">
    <source>
        <dbReference type="ARBA" id="ARBA00022617"/>
    </source>
</evidence>
<reference evidence="10 11" key="1">
    <citation type="submission" date="2018-05" db="EMBL/GenBank/DDBJ databases">
        <title>Whole genome sequencing for identification of molecular markers to develop diagnostic detection tools for the regulated plant pathogen Lachnellula willkommii.</title>
        <authorList>
            <person name="Giroux E."/>
            <person name="Bilodeau G."/>
        </authorList>
    </citation>
    <scope>NUCLEOTIDE SEQUENCE [LARGE SCALE GENOMIC DNA]</scope>
    <source>
        <strain evidence="10 11">CBS 203.66</strain>
    </source>
</reference>
<dbReference type="AlphaFoldDB" id="A0A8T9BA22"/>
<evidence type="ECO:0000313" key="11">
    <source>
        <dbReference type="Proteomes" id="UP000469559"/>
    </source>
</evidence>
<dbReference type="Proteomes" id="UP000469559">
    <property type="component" value="Unassembled WGS sequence"/>
</dbReference>
<comment type="caution">
    <text evidence="10">The sequence shown here is derived from an EMBL/GenBank/DDBJ whole genome shotgun (WGS) entry which is preliminary data.</text>
</comment>
<dbReference type="Gene3D" id="1.10.630.10">
    <property type="entry name" value="Cytochrome P450"/>
    <property type="match status" value="1"/>
</dbReference>
<dbReference type="OrthoDB" id="1470350at2759"/>
<evidence type="ECO:0000256" key="9">
    <source>
        <dbReference type="SAM" id="SignalP"/>
    </source>
</evidence>
<protein>
    <submittedName>
        <fullName evidence="10">Cytochrome P450 52A12</fullName>
    </submittedName>
</protein>
<keyword evidence="9" id="KW-0732">Signal</keyword>
<evidence type="ECO:0000256" key="5">
    <source>
        <dbReference type="ARBA" id="ARBA00023002"/>
    </source>
</evidence>
<dbReference type="PRINTS" id="PR00464">
    <property type="entry name" value="EP450II"/>
</dbReference>
<dbReference type="InterPro" id="IPR001128">
    <property type="entry name" value="Cyt_P450"/>
</dbReference>
<sequence length="519" mass="59040">MLSPVLLLIILLAVILFKLLSNAFKRKKFSAEASARGCANLPVLPRKGFLGLGRLSEISKANKEGRSPQWFIEKFDETGKDVHTFTASALDYELIVTRDPENAKAMFSTQSKDFEISPHRRDIWSPLLGDGIFTAQGEQWKHSRQLLRPQFSRNQISDLDLEEEHIQSLLNLAVLESGEKGWTKKVDLAPLFLNFTLDVATEFLYGRSVNSQSIHNKSISNQGSGLDSGFSYHLDAGKSWLYTKGLFGRWNRLVHSPQLTKHCKEVHRFVDELVAGRLNGTTKSSAQSDRFCLLNELAKSTQNPLELRNETLQILNAGRDTTGALLGWVFYFLARNDRVFNKLRGIIITDFGRDRTGEITFEKLKQCQYLNHCIQEILRVASVVPMNERVCTSDTTLPRGGGEDKLQPVFLRKGQRVLISNHAMQHRADLWGLDVDEFKPERWEKRIPGFEFVPFAAGPRKCIGPEQFALTETAYVIIRFLQRFDKIENSEEPGPPFFHYIFSNRSGTGVQVRLHEADR</sequence>
<keyword evidence="5" id="KW-0560">Oxidoreductase</keyword>
<dbReference type="SUPFAM" id="SSF48264">
    <property type="entry name" value="Cytochrome P450"/>
    <property type="match status" value="1"/>
</dbReference>
<dbReference type="InterPro" id="IPR002974">
    <property type="entry name" value="Cyt_P450_E_CYP52_ascomycetes"/>
</dbReference>
<dbReference type="InterPro" id="IPR036396">
    <property type="entry name" value="Cyt_P450_sf"/>
</dbReference>
<keyword evidence="11" id="KW-1185">Reference proteome</keyword>
<dbReference type="PRINTS" id="PR01239">
    <property type="entry name" value="EP450IICYP52"/>
</dbReference>
<dbReference type="InterPro" id="IPR002402">
    <property type="entry name" value="Cyt_P450_E_grp-II"/>
</dbReference>
<keyword evidence="3 8" id="KW-0349">Heme</keyword>
<dbReference type="PANTHER" id="PTHR24287">
    <property type="entry name" value="P450, PUTATIVE (EUROFUNG)-RELATED"/>
    <property type="match status" value="1"/>
</dbReference>
<evidence type="ECO:0000256" key="2">
    <source>
        <dbReference type="ARBA" id="ARBA00010617"/>
    </source>
</evidence>
<keyword evidence="7" id="KW-0503">Monooxygenase</keyword>
<dbReference type="CDD" id="cd11063">
    <property type="entry name" value="CYP52"/>
    <property type="match status" value="1"/>
</dbReference>
<gene>
    <name evidence="10" type="primary">CYP52A12_1</name>
    <name evidence="10" type="ORF">LARI1_G005147</name>
</gene>
<dbReference type="GO" id="GO:0005506">
    <property type="term" value="F:iron ion binding"/>
    <property type="evidence" value="ECO:0007669"/>
    <property type="project" value="InterPro"/>
</dbReference>
<dbReference type="Pfam" id="PF00067">
    <property type="entry name" value="p450"/>
    <property type="match status" value="1"/>
</dbReference>
<proteinExistence type="inferred from homology"/>
<comment type="similarity">
    <text evidence="2">Belongs to the cytochrome P450 family.</text>
</comment>
<dbReference type="PANTHER" id="PTHR24287:SF1">
    <property type="entry name" value="P450, PUTATIVE (EUROFUNG)-RELATED"/>
    <property type="match status" value="1"/>
</dbReference>
<keyword evidence="4 8" id="KW-0479">Metal-binding</keyword>
<evidence type="ECO:0000256" key="6">
    <source>
        <dbReference type="ARBA" id="ARBA00023004"/>
    </source>
</evidence>
<evidence type="ECO:0000256" key="4">
    <source>
        <dbReference type="ARBA" id="ARBA00022723"/>
    </source>
</evidence>
<dbReference type="InterPro" id="IPR047146">
    <property type="entry name" value="Cyt_P450_E_CYP52_fungi"/>
</dbReference>
<keyword evidence="6 8" id="KW-0408">Iron</keyword>
<organism evidence="10 11">
    <name type="scientific">Lachnellula arida</name>
    <dbReference type="NCBI Taxonomy" id="1316785"/>
    <lineage>
        <taxon>Eukaryota</taxon>
        <taxon>Fungi</taxon>
        <taxon>Dikarya</taxon>
        <taxon>Ascomycota</taxon>
        <taxon>Pezizomycotina</taxon>
        <taxon>Leotiomycetes</taxon>
        <taxon>Helotiales</taxon>
        <taxon>Lachnaceae</taxon>
        <taxon>Lachnellula</taxon>
    </lineage>
</organism>
<accession>A0A8T9BA22</accession>
<dbReference type="PRINTS" id="PR00385">
    <property type="entry name" value="P450"/>
</dbReference>
<comment type="cofactor">
    <cofactor evidence="1 8">
        <name>heme</name>
        <dbReference type="ChEBI" id="CHEBI:30413"/>
    </cofactor>
</comment>
<evidence type="ECO:0000256" key="8">
    <source>
        <dbReference type="PIRSR" id="PIRSR602402-1"/>
    </source>
</evidence>
<name>A0A8T9BA22_9HELO</name>
<feature type="chain" id="PRO_5035874918" evidence="9">
    <location>
        <begin position="24"/>
        <end position="519"/>
    </location>
</feature>
<evidence type="ECO:0000256" key="7">
    <source>
        <dbReference type="ARBA" id="ARBA00023033"/>
    </source>
</evidence>